<dbReference type="EMBL" id="GG693878">
    <property type="protein sequence ID" value="EES52242.1"/>
    <property type="molecule type" value="Genomic_DNA"/>
</dbReference>
<dbReference type="SUPFAM" id="SSF52540">
    <property type="entry name" value="P-loop containing nucleoside triphosphate hydrolases"/>
    <property type="match status" value="1"/>
</dbReference>
<feature type="domain" description="Bacterial transcriptional activator" evidence="3">
    <location>
        <begin position="112"/>
        <end position="263"/>
    </location>
</feature>
<evidence type="ECO:0000313" key="5">
    <source>
        <dbReference type="Proteomes" id="UP000009374"/>
    </source>
</evidence>
<keyword evidence="5" id="KW-1185">Reference proteome</keyword>
<dbReference type="SUPFAM" id="SSF46894">
    <property type="entry name" value="C-terminal effector domain of the bipartite response regulators"/>
    <property type="match status" value="1"/>
</dbReference>
<dbReference type="InterPro" id="IPR041664">
    <property type="entry name" value="AAA_16"/>
</dbReference>
<dbReference type="InterPro" id="IPR005158">
    <property type="entry name" value="BTAD"/>
</dbReference>
<evidence type="ECO:0000256" key="1">
    <source>
        <dbReference type="ARBA" id="ARBA00022741"/>
    </source>
</evidence>
<dbReference type="Gene3D" id="3.40.50.300">
    <property type="entry name" value="P-loop containing nucleotide triphosphate hydrolases"/>
    <property type="match status" value="1"/>
</dbReference>
<evidence type="ECO:0000259" key="3">
    <source>
        <dbReference type="SMART" id="SM01043"/>
    </source>
</evidence>
<dbReference type="Gene3D" id="1.25.40.10">
    <property type="entry name" value="Tetratricopeptide repeat domain"/>
    <property type="match status" value="2"/>
</dbReference>
<reference evidence="4 5" key="1">
    <citation type="journal article" date="2009" name="Appl. Environ. Microbiol.">
        <title>Community genomic and proteomic analyses of chemoautotrophic iron-oxidizing "Leptospirillum rubarum" (Group II) and "Leptospirillum ferrodiazotrophum" (Group III) bacteria in acid mine drainage biofilms.</title>
        <authorList>
            <person name="Goltsman D.S."/>
            <person name="Denef V.J."/>
            <person name="Singer S.W."/>
            <person name="VerBerkmoes N.C."/>
            <person name="Lefsrud M."/>
            <person name="Mueller R.S."/>
            <person name="Dick G.J."/>
            <person name="Sun C.L."/>
            <person name="Wheeler K.E."/>
            <person name="Zemla A."/>
            <person name="Baker B.J."/>
            <person name="Hauser L."/>
            <person name="Land M."/>
            <person name="Shah M.B."/>
            <person name="Thelen M.P."/>
            <person name="Hettich R.L."/>
            <person name="Banfield J.F."/>
        </authorList>
    </citation>
    <scope>NUCLEOTIDE SEQUENCE [LARGE SCALE GENOMIC DNA]</scope>
</reference>
<name>C6HYF7_9BACT</name>
<dbReference type="SUPFAM" id="SSF48452">
    <property type="entry name" value="TPR-like"/>
    <property type="match status" value="1"/>
</dbReference>
<protein>
    <submittedName>
        <fullName evidence="4">Transcriptional activator domain</fullName>
    </submittedName>
</protein>
<keyword evidence="1" id="KW-0547">Nucleotide-binding</keyword>
<proteinExistence type="predicted"/>
<keyword evidence="2" id="KW-0067">ATP-binding</keyword>
<dbReference type="Gene3D" id="1.10.10.10">
    <property type="entry name" value="Winged helix-like DNA-binding domain superfamily/Winged helix DNA-binding domain"/>
    <property type="match status" value="1"/>
</dbReference>
<organism evidence="4 5">
    <name type="scientific">Leptospirillum ferrodiazotrophum</name>
    <dbReference type="NCBI Taxonomy" id="412449"/>
    <lineage>
        <taxon>Bacteria</taxon>
        <taxon>Pseudomonadati</taxon>
        <taxon>Nitrospirota</taxon>
        <taxon>Nitrospiria</taxon>
        <taxon>Nitrospirales</taxon>
        <taxon>Nitrospiraceae</taxon>
        <taxon>Leptospirillum</taxon>
    </lineage>
</organism>
<dbReference type="InterPro" id="IPR036388">
    <property type="entry name" value="WH-like_DNA-bd_sf"/>
</dbReference>
<dbReference type="PANTHER" id="PTHR16305:SF28">
    <property type="entry name" value="GUANYLATE CYCLASE DOMAIN-CONTAINING PROTEIN"/>
    <property type="match status" value="1"/>
</dbReference>
<dbReference type="InterPro" id="IPR016032">
    <property type="entry name" value="Sig_transdc_resp-reg_C-effctor"/>
</dbReference>
<evidence type="ECO:0000313" key="4">
    <source>
        <dbReference type="EMBL" id="EES52242.1"/>
    </source>
</evidence>
<evidence type="ECO:0000256" key="2">
    <source>
        <dbReference type="ARBA" id="ARBA00022840"/>
    </source>
</evidence>
<dbReference type="Proteomes" id="UP000009374">
    <property type="component" value="Unassembled WGS sequence"/>
</dbReference>
<sequence length="1304" mass="145719">MGRTGRSLDKTLSFSLLGPPDIRLGERTLAPLPSRKVLALLIYLAVESSRSHDRKALALLFWPDAPPEKGLASLRQSLLAIRRALGDERLSRPFLITDPRTVAFNTRAPHRLDLTLLESPPPECRVLEDPAACLRCAEQLMGAVESLRGPFLDGFDLPDCEEFDAWVEGVRERTRTLAARAIEQLVRIRTSAGDLPEAIRIASLGLRIDPFDEGGHRRLMRLFAASGNRRAAELQFESLRNILVRELGVPPSPETLALLREITEKRESREEVLKESKKDVGRSPVTVVFFDGLWLESLEDGASPEGESQNLLDKIPEFIRERGGVPSPSHAGGWVARFGVGPFREGSARRAARTALELVEFFRTAASLSVRAGIHSALVKTADPSDLVDRTAMLLCMEAETGEIRVSDSAKSLFADQFRVETIPVSRTPPGVGSVFRLLGVSDGPTMESWAEKTGLVGRTQELSLFERVWSGRRGGVVLLEGPPGIGKSHLLRAFASRALSGDDRKEENGPPVIRILECLPQYTNSPYFPVIRLLRSLVGIPSDPVGSRARERIDSYVLSLGLPLQEESASLLSDLMGLSPSLQNFSGRPFREALENLFLSILRIRGQRRLLLAVEDIHWSDDSTRNALKTVLEDPRLSGRMVTVLTVRQGESPAWLDSLPNLHRLRLSPLTEEEGQSMLRSLAEERALPEKVAADILRSSGGIPLFLREAVRIFEESPVESGRVFFSPPRHIDELFSERLRRFPEDLPFLQRAAVVGQVVPMDLFRAISPESSERLEGFFRRAEHSGLIFRKDLASGEIFEFCHSLVRDTALRSQTLESYRHWHRAIAETLLERFPHTAENNPELLAYHFEEAKELAKSMLWYEKSSQRALLHGAFVEGESHAEKALRLMALLRSPSPASEQQETRLHLLLGKIRTETRGLGTRDVGQAFQKALTLSSHKKTPSKESFLSVYGHFRSMVAQGRLSEAQRVLEDLAETEKRFRDPDFRRMVLFSQGCLSFWKGAFSASLDALSLLLEETGSPKGLPRTPEGEAIFRQASAYRSWGYWFTGQIPSCRQELDRLEDWGKDAGHPLRGFCLTFACDLYRYLGNEEKVLEKAEEIIAWSRDRNTDAWLPTGIGFKGWVLAKKGDPEGLDLLYKSLPMVRRVHRVAENVFLSMLAETYLILEDIPKAEGILHSAKCFSARTGVRFYDAELWRLEGESALRRKKISQARENFATARRLGEDQGARILSLRAALSLGPLLLSEKRPKTLLAGLLAPFRDLWEGPGADPSLPEVRMARELLDQLAPSKKGGGRGFPAGIPTK</sequence>
<accession>C6HYF7</accession>
<dbReference type="GO" id="GO:0004016">
    <property type="term" value="F:adenylate cyclase activity"/>
    <property type="evidence" value="ECO:0007669"/>
    <property type="project" value="TreeGrafter"/>
</dbReference>
<dbReference type="InterPro" id="IPR011990">
    <property type="entry name" value="TPR-like_helical_dom_sf"/>
</dbReference>
<dbReference type="InterPro" id="IPR027417">
    <property type="entry name" value="P-loop_NTPase"/>
</dbReference>
<gene>
    <name evidence="4" type="ORF">UBAL3_94240033</name>
</gene>
<dbReference type="GO" id="GO:0003677">
    <property type="term" value="F:DNA binding"/>
    <property type="evidence" value="ECO:0007669"/>
    <property type="project" value="InterPro"/>
</dbReference>
<dbReference type="GO" id="GO:0005524">
    <property type="term" value="F:ATP binding"/>
    <property type="evidence" value="ECO:0007669"/>
    <property type="project" value="UniProtKB-KW"/>
</dbReference>
<dbReference type="GO" id="GO:0006355">
    <property type="term" value="P:regulation of DNA-templated transcription"/>
    <property type="evidence" value="ECO:0007669"/>
    <property type="project" value="InterPro"/>
</dbReference>
<dbReference type="Pfam" id="PF03704">
    <property type="entry name" value="BTAD"/>
    <property type="match status" value="1"/>
</dbReference>
<dbReference type="GO" id="GO:0005737">
    <property type="term" value="C:cytoplasm"/>
    <property type="evidence" value="ECO:0007669"/>
    <property type="project" value="TreeGrafter"/>
</dbReference>
<dbReference type="PANTHER" id="PTHR16305">
    <property type="entry name" value="TESTICULAR SOLUBLE ADENYLYL CYCLASE"/>
    <property type="match status" value="1"/>
</dbReference>
<dbReference type="SMART" id="SM01043">
    <property type="entry name" value="BTAD"/>
    <property type="match status" value="1"/>
</dbReference>
<dbReference type="Pfam" id="PF13191">
    <property type="entry name" value="AAA_16"/>
    <property type="match status" value="1"/>
</dbReference>